<feature type="compositionally biased region" description="Basic and acidic residues" evidence="1">
    <location>
        <begin position="511"/>
        <end position="527"/>
    </location>
</feature>
<feature type="region of interest" description="Disordered" evidence="1">
    <location>
        <begin position="303"/>
        <end position="334"/>
    </location>
</feature>
<dbReference type="Proteomes" id="UP001295684">
    <property type="component" value="Unassembled WGS sequence"/>
</dbReference>
<evidence type="ECO:0000313" key="2">
    <source>
        <dbReference type="EMBL" id="CAI2385151.1"/>
    </source>
</evidence>
<feature type="compositionally biased region" description="Basic and acidic residues" evidence="1">
    <location>
        <begin position="443"/>
        <end position="453"/>
    </location>
</feature>
<evidence type="ECO:0000313" key="3">
    <source>
        <dbReference type="Proteomes" id="UP001295684"/>
    </source>
</evidence>
<feature type="region of interest" description="Disordered" evidence="1">
    <location>
        <begin position="362"/>
        <end position="416"/>
    </location>
</feature>
<dbReference type="AlphaFoldDB" id="A0AAD1Y456"/>
<dbReference type="EMBL" id="CAMPGE010027532">
    <property type="protein sequence ID" value="CAI2385151.1"/>
    <property type="molecule type" value="Genomic_DNA"/>
</dbReference>
<accession>A0AAD1Y456</accession>
<keyword evidence="3" id="KW-1185">Reference proteome</keyword>
<organism evidence="2 3">
    <name type="scientific">Euplotes crassus</name>
    <dbReference type="NCBI Taxonomy" id="5936"/>
    <lineage>
        <taxon>Eukaryota</taxon>
        <taxon>Sar</taxon>
        <taxon>Alveolata</taxon>
        <taxon>Ciliophora</taxon>
        <taxon>Intramacronucleata</taxon>
        <taxon>Spirotrichea</taxon>
        <taxon>Hypotrichia</taxon>
        <taxon>Euplotida</taxon>
        <taxon>Euplotidae</taxon>
        <taxon>Moneuplotes</taxon>
    </lineage>
</organism>
<evidence type="ECO:0000256" key="1">
    <source>
        <dbReference type="SAM" id="MobiDB-lite"/>
    </source>
</evidence>
<proteinExistence type="predicted"/>
<sequence length="598" mass="70323">MKESRERRLLNSQETSNPEFIISLKSPTVIQACKKLHISVHDLKPISYDKFKKRQVDLTIPDDVLYENWVNREKKRVKLMQKVVNMKQKIHTFDSINEDKSMHHRKHSYGLSDYNENGRNHKLRQKNVSRVSVSYTKSDSTSKPIALEIKYGEKPKYHDKTHFNKNIDELRERQIESQQKLHKYLDEMFEKEQRDKERQQKYLHLKKLESQQYLKLAKLEALQRHKSKLEPTSAINVDPVKLKRADEFFRNLQSRDLGHRNNSLPKLDPKKNVEIGKNRVKWQDSEMEARKSTHNLFLAKNNHSSTHKHKYSEEEAKRDSFKQAYKPNTHQKGYNSDAYLSKSYESTKRIIKDRIRGAHNNAGRHKIHSQKVTIRSNRGSEQRYSSSRRGKVLEITFRGPKEGQPNDQNSSSNKKRTIELCLKYKNGSKKDLIAATKHRNSKDFEPHEIDPKVYKTTSGGKHSSEERCKSVLLKNKKDGTVQLHLDINKRKDHFKASHGKNGQPSVQFKNHPRDLDREDLSKQLPKKDLKRSRVYDIRIKNYEGLSGIKVNKSGNLSFKDKPVLLNLSFEKGRKNLVFEENRKSKRHPYNDDRVGKNL</sequence>
<comment type="caution">
    <text evidence="2">The sequence shown here is derived from an EMBL/GenBank/DDBJ whole genome shotgun (WGS) entry which is preliminary data.</text>
</comment>
<feature type="region of interest" description="Disordered" evidence="1">
    <location>
        <begin position="493"/>
        <end position="527"/>
    </location>
</feature>
<protein>
    <submittedName>
        <fullName evidence="2">Uncharacterized protein</fullName>
    </submittedName>
</protein>
<name>A0AAD1Y456_EUPCR</name>
<feature type="region of interest" description="Disordered" evidence="1">
    <location>
        <begin position="443"/>
        <end position="466"/>
    </location>
</feature>
<feature type="compositionally biased region" description="Basic and acidic residues" evidence="1">
    <location>
        <begin position="311"/>
        <end position="321"/>
    </location>
</feature>
<gene>
    <name evidence="2" type="ORF">ECRASSUSDP1_LOCUS26699</name>
</gene>
<feature type="compositionally biased region" description="Polar residues" evidence="1">
    <location>
        <begin position="370"/>
        <end position="387"/>
    </location>
</feature>
<reference evidence="2" key="1">
    <citation type="submission" date="2023-07" db="EMBL/GenBank/DDBJ databases">
        <authorList>
            <consortium name="AG Swart"/>
            <person name="Singh M."/>
            <person name="Singh A."/>
            <person name="Seah K."/>
            <person name="Emmerich C."/>
        </authorList>
    </citation>
    <scope>NUCLEOTIDE SEQUENCE</scope>
    <source>
        <strain evidence="2">DP1</strain>
    </source>
</reference>